<dbReference type="AlphaFoldDB" id="A0A2I4DXV1"/>
<dbReference type="Gramene" id="Jr09_03750_p1">
    <property type="protein sequence ID" value="cds.Jr09_03750_p1"/>
    <property type="gene ID" value="Jr09_03750"/>
</dbReference>
<dbReference type="KEGG" id="jre:108984465"/>
<gene>
    <name evidence="2" type="primary">LOC108984465</name>
</gene>
<dbReference type="OrthoDB" id="1906820at2759"/>
<dbReference type="GeneID" id="108984465"/>
<dbReference type="RefSeq" id="XP_018811983.1">
    <property type="nucleotide sequence ID" value="XM_018956438.1"/>
</dbReference>
<proteinExistence type="predicted"/>
<dbReference type="Proteomes" id="UP000235220">
    <property type="component" value="Chromosome 9"/>
</dbReference>
<protein>
    <submittedName>
        <fullName evidence="2">Uncharacterized protein LOC108984465</fullName>
    </submittedName>
</protein>
<organism evidence="1 2">
    <name type="scientific">Juglans regia</name>
    <name type="common">English walnut</name>
    <dbReference type="NCBI Taxonomy" id="51240"/>
    <lineage>
        <taxon>Eukaryota</taxon>
        <taxon>Viridiplantae</taxon>
        <taxon>Streptophyta</taxon>
        <taxon>Embryophyta</taxon>
        <taxon>Tracheophyta</taxon>
        <taxon>Spermatophyta</taxon>
        <taxon>Magnoliopsida</taxon>
        <taxon>eudicotyledons</taxon>
        <taxon>Gunneridae</taxon>
        <taxon>Pentapetalae</taxon>
        <taxon>rosids</taxon>
        <taxon>fabids</taxon>
        <taxon>Fagales</taxon>
        <taxon>Juglandaceae</taxon>
        <taxon>Juglans</taxon>
    </lineage>
</organism>
<name>A0A2I4DXV1_JUGRE</name>
<evidence type="ECO:0000313" key="1">
    <source>
        <dbReference type="Proteomes" id="UP000235220"/>
    </source>
</evidence>
<evidence type="ECO:0000313" key="2">
    <source>
        <dbReference type="RefSeq" id="XP_018811983.1"/>
    </source>
</evidence>
<reference evidence="2" key="1">
    <citation type="submission" date="2025-08" db="UniProtKB">
        <authorList>
            <consortium name="RefSeq"/>
        </authorList>
    </citation>
    <scope>IDENTIFICATION</scope>
    <source>
        <tissue evidence="2">Leaves</tissue>
    </source>
</reference>
<sequence length="146" mass="17135">MHVVWQCQATRDVWAVSFRAAKKWSSAEDNFLLLWDIFTDRLSYVELELAAVLMRMLWLRRNSFIFEDKFKDPESLVRTVKATLDDFQDAQENEKGQEFSVSNEARGGDRANHRWIKPIQCFIKANWDASLRKHSLGLGIVLRDDK</sequence>
<accession>A0A2I4DXV1</accession>
<keyword evidence="1" id="KW-1185">Reference proteome</keyword>